<evidence type="ECO:0000256" key="2">
    <source>
        <dbReference type="ARBA" id="ARBA00006434"/>
    </source>
</evidence>
<dbReference type="RefSeq" id="WP_379834662.1">
    <property type="nucleotide sequence ID" value="NZ_JBHRYQ010000001.1"/>
</dbReference>
<evidence type="ECO:0000313" key="14">
    <source>
        <dbReference type="Proteomes" id="UP001595616"/>
    </source>
</evidence>
<dbReference type="PROSITE" id="PS50283">
    <property type="entry name" value="NA_SOLUT_SYMP_3"/>
    <property type="match status" value="1"/>
</dbReference>
<feature type="transmembrane region" description="Helical" evidence="12">
    <location>
        <begin position="231"/>
        <end position="250"/>
    </location>
</feature>
<name>A0ABV7YRC0_9BACT</name>
<comment type="similarity">
    <text evidence="2 11">Belongs to the sodium:solute symporter (SSF) (TC 2.A.21) family.</text>
</comment>
<feature type="transmembrane region" description="Helical" evidence="12">
    <location>
        <begin position="370"/>
        <end position="391"/>
    </location>
</feature>
<comment type="subcellular location">
    <subcellularLocation>
        <location evidence="1">Cell membrane</location>
        <topology evidence="1">Multi-pass membrane protein</topology>
    </subcellularLocation>
</comment>
<evidence type="ECO:0000313" key="13">
    <source>
        <dbReference type="EMBL" id="MFC3809506.1"/>
    </source>
</evidence>
<evidence type="ECO:0000256" key="9">
    <source>
        <dbReference type="ARBA" id="ARBA00023136"/>
    </source>
</evidence>
<evidence type="ECO:0000256" key="11">
    <source>
        <dbReference type="RuleBase" id="RU362091"/>
    </source>
</evidence>
<accession>A0ABV7YRC0</accession>
<keyword evidence="6 12" id="KW-1133">Transmembrane helix</keyword>
<evidence type="ECO:0000256" key="5">
    <source>
        <dbReference type="ARBA" id="ARBA00022692"/>
    </source>
</evidence>
<feature type="transmembrane region" description="Helical" evidence="12">
    <location>
        <begin position="456"/>
        <end position="477"/>
    </location>
</feature>
<feature type="transmembrane region" description="Helical" evidence="12">
    <location>
        <begin position="147"/>
        <end position="168"/>
    </location>
</feature>
<feature type="transmembrane region" description="Helical" evidence="12">
    <location>
        <begin position="119"/>
        <end position="141"/>
    </location>
</feature>
<comment type="caution">
    <text evidence="13">The sequence shown here is derived from an EMBL/GenBank/DDBJ whole genome shotgun (WGS) entry which is preliminary data.</text>
</comment>
<keyword evidence="5 12" id="KW-0812">Transmembrane</keyword>
<keyword evidence="3" id="KW-0813">Transport</keyword>
<feature type="transmembrane region" description="Helical" evidence="12">
    <location>
        <begin position="403"/>
        <end position="424"/>
    </location>
</feature>
<dbReference type="NCBIfam" id="TIGR00813">
    <property type="entry name" value="sss"/>
    <property type="match status" value="1"/>
</dbReference>
<feature type="transmembrane region" description="Helical" evidence="12">
    <location>
        <begin position="6"/>
        <end position="23"/>
    </location>
</feature>
<feature type="transmembrane region" description="Helical" evidence="12">
    <location>
        <begin position="271"/>
        <end position="297"/>
    </location>
</feature>
<feature type="transmembrane region" description="Helical" evidence="12">
    <location>
        <begin position="498"/>
        <end position="519"/>
    </location>
</feature>
<dbReference type="Pfam" id="PF00474">
    <property type="entry name" value="SSF"/>
    <property type="match status" value="1"/>
</dbReference>
<dbReference type="Proteomes" id="UP001595616">
    <property type="component" value="Unassembled WGS sequence"/>
</dbReference>
<keyword evidence="4" id="KW-1003">Cell membrane</keyword>
<feature type="transmembrane region" description="Helical" evidence="12">
    <location>
        <begin position="80"/>
        <end position="98"/>
    </location>
</feature>
<organism evidence="13 14">
    <name type="scientific">Lacihabitans lacunae</name>
    <dbReference type="NCBI Taxonomy" id="1028214"/>
    <lineage>
        <taxon>Bacteria</taxon>
        <taxon>Pseudomonadati</taxon>
        <taxon>Bacteroidota</taxon>
        <taxon>Cytophagia</taxon>
        <taxon>Cytophagales</taxon>
        <taxon>Leadbetterellaceae</taxon>
        <taxon>Lacihabitans</taxon>
    </lineage>
</organism>
<evidence type="ECO:0000256" key="3">
    <source>
        <dbReference type="ARBA" id="ARBA00022448"/>
    </source>
</evidence>
<dbReference type="InterPro" id="IPR001734">
    <property type="entry name" value="Na/solute_symporter"/>
</dbReference>
<keyword evidence="7" id="KW-0915">Sodium</keyword>
<evidence type="ECO:0000256" key="10">
    <source>
        <dbReference type="ARBA" id="ARBA00023201"/>
    </source>
</evidence>
<evidence type="ECO:0000256" key="6">
    <source>
        <dbReference type="ARBA" id="ARBA00022989"/>
    </source>
</evidence>
<keyword evidence="14" id="KW-1185">Reference proteome</keyword>
<dbReference type="EMBL" id="JBHRYQ010000001">
    <property type="protein sequence ID" value="MFC3809506.1"/>
    <property type="molecule type" value="Genomic_DNA"/>
</dbReference>
<evidence type="ECO:0000256" key="1">
    <source>
        <dbReference type="ARBA" id="ARBA00004651"/>
    </source>
</evidence>
<evidence type="ECO:0000256" key="4">
    <source>
        <dbReference type="ARBA" id="ARBA00022475"/>
    </source>
</evidence>
<dbReference type="PANTHER" id="PTHR42985">
    <property type="entry name" value="SODIUM-COUPLED MONOCARBOXYLATE TRANSPORTER"/>
    <property type="match status" value="1"/>
</dbReference>
<dbReference type="InterPro" id="IPR038377">
    <property type="entry name" value="Na/Glc_symporter_sf"/>
</dbReference>
<evidence type="ECO:0000256" key="12">
    <source>
        <dbReference type="SAM" id="Phobius"/>
    </source>
</evidence>
<gene>
    <name evidence="13" type="ORF">ACFOOI_02475</name>
</gene>
<proteinExistence type="inferred from homology"/>
<evidence type="ECO:0000256" key="7">
    <source>
        <dbReference type="ARBA" id="ARBA00023053"/>
    </source>
</evidence>
<protein>
    <submittedName>
        <fullName evidence="13">Sodium/solute symporter</fullName>
    </submittedName>
</protein>
<keyword evidence="10" id="KW-0739">Sodium transport</keyword>
<keyword evidence="9 12" id="KW-0472">Membrane</keyword>
<feature type="transmembrane region" description="Helical" evidence="12">
    <location>
        <begin position="431"/>
        <end position="450"/>
    </location>
</feature>
<feature type="transmembrane region" description="Helical" evidence="12">
    <location>
        <begin position="39"/>
        <end position="60"/>
    </location>
</feature>
<dbReference type="InterPro" id="IPR051163">
    <property type="entry name" value="Sodium:Solute_Symporter_SSF"/>
</dbReference>
<reference evidence="14" key="1">
    <citation type="journal article" date="2019" name="Int. J. Syst. Evol. Microbiol.">
        <title>The Global Catalogue of Microorganisms (GCM) 10K type strain sequencing project: providing services to taxonomists for standard genome sequencing and annotation.</title>
        <authorList>
            <consortium name="The Broad Institute Genomics Platform"/>
            <consortium name="The Broad Institute Genome Sequencing Center for Infectious Disease"/>
            <person name="Wu L."/>
            <person name="Ma J."/>
        </authorList>
    </citation>
    <scope>NUCLEOTIDE SEQUENCE [LARGE SCALE GENOMIC DNA]</scope>
    <source>
        <strain evidence="14">CECT 7956</strain>
    </source>
</reference>
<feature type="transmembrane region" description="Helical" evidence="12">
    <location>
        <begin position="180"/>
        <end position="198"/>
    </location>
</feature>
<keyword evidence="8" id="KW-0406">Ion transport</keyword>
<sequence length="520" mass="57496">MKALDYSIIAVYIIGMLVLGYFLKKQESSKDYFLGGKSFGWFSLTMSAMASQLSVISFVSAPAFVGLRQGGGMKWLTFELGVPLAMVLVMTFIGPILYRSGVVSIYSFLEKRFGASTRLILSSVFLFSRSFAGAVTVYAVSLILSSLLHLSFTTTLLIVGISTIVYSFEGGMKAIVYSEVLQMIIKVTGIFIIIYYGLKNLGGWEQLTTHVDRSRLTVIDFSNLGFDGSEYGFFPMLFGGIFLYTSYYGTDQMQAQRILSSKDVPTLKTILLANGLLRFPITLSYCIGGLILGTFALQNQAFMNLIPEGKTDLMIPLFIEHYLPNGIIGILVVAIIAAAMSAYSSILNSLSAVTMEEIISKRKNFNADKYIFLSKASTLVWGMATLIFSLYVGDIAKTVIEAINKIGSVFYGPMLATFLVAVLATRVNGKAMNIGLLTGVAVNMFLWIFVPNVFWFWWNFIGCLVSFGVAYAASYFIKNTDDQSLFFDRKIELILTKYNIILAIVFVAILLFCINLPSFI</sequence>
<dbReference type="Gene3D" id="1.20.1730.10">
    <property type="entry name" value="Sodium/glucose cotransporter"/>
    <property type="match status" value="1"/>
</dbReference>
<feature type="transmembrane region" description="Helical" evidence="12">
    <location>
        <begin position="327"/>
        <end position="350"/>
    </location>
</feature>
<evidence type="ECO:0000256" key="8">
    <source>
        <dbReference type="ARBA" id="ARBA00023065"/>
    </source>
</evidence>
<dbReference type="PANTHER" id="PTHR42985:SF47">
    <property type="entry name" value="INTEGRAL MEMBRANE TRANSPORT PROTEIN"/>
    <property type="match status" value="1"/>
</dbReference>